<dbReference type="Gene3D" id="3.90.1150.200">
    <property type="match status" value="1"/>
</dbReference>
<sequence length="191" mass="22430">MTDKKIWDKANQWNEELELLKSIINTTNLIETTKWGTSVYTHNNKNIIGIGGFKSYFGLWFFNGVFLKDEYNLLINAQEGTTKSLRQMRFQSKADINEKIILEYLTEAIKVEENGLSIKPQKKEQLVSAFLQNEFKSDLNLKIAFEKLSPYKQREFIEYIETAKQEKTKLSRFEKIKPMILANIGLNDKYR</sequence>
<protein>
    <submittedName>
        <fullName evidence="2">DUF1801 domain-containing protein</fullName>
    </submittedName>
</protein>
<dbReference type="InterPro" id="IPR014922">
    <property type="entry name" value="YdhG-like"/>
</dbReference>
<dbReference type="RefSeq" id="WP_246916799.1">
    <property type="nucleotide sequence ID" value="NZ_CP090145.1"/>
</dbReference>
<reference evidence="2" key="2">
    <citation type="submission" date="2022-04" db="EMBL/GenBank/DDBJ databases">
        <title>Complete Genome Sequence of Flavobacterium sediminilitoris YSM-43, Isolated from a Tidal Sediment.</title>
        <authorList>
            <person name="Lee P.A."/>
        </authorList>
    </citation>
    <scope>NUCLEOTIDE SEQUENCE</scope>
    <source>
        <strain evidence="2">YSM-43</strain>
    </source>
</reference>
<dbReference type="Pfam" id="PF13376">
    <property type="entry name" value="OmdA"/>
    <property type="match status" value="1"/>
</dbReference>
<dbReference type="EMBL" id="CP090145">
    <property type="protein sequence ID" value="UOX34137.1"/>
    <property type="molecule type" value="Genomic_DNA"/>
</dbReference>
<organism evidence="2 3">
    <name type="scientific">Flavobacterium sediminilitoris</name>
    <dbReference type="NCBI Taxonomy" id="2024526"/>
    <lineage>
        <taxon>Bacteria</taxon>
        <taxon>Pseudomonadati</taxon>
        <taxon>Bacteroidota</taxon>
        <taxon>Flavobacteriia</taxon>
        <taxon>Flavobacteriales</taxon>
        <taxon>Flavobacteriaceae</taxon>
        <taxon>Flavobacterium</taxon>
    </lineage>
</organism>
<dbReference type="SUPFAM" id="SSF159888">
    <property type="entry name" value="YdhG-like"/>
    <property type="match status" value="1"/>
</dbReference>
<keyword evidence="3" id="KW-1185">Reference proteome</keyword>
<evidence type="ECO:0000259" key="1">
    <source>
        <dbReference type="Pfam" id="PF08818"/>
    </source>
</evidence>
<accession>A0ABY4HMR8</accession>
<feature type="domain" description="YdhG-like" evidence="1">
    <location>
        <begin position="13"/>
        <end position="109"/>
    </location>
</feature>
<gene>
    <name evidence="2" type="ORF">LXD69_01170</name>
</gene>
<evidence type="ECO:0000313" key="2">
    <source>
        <dbReference type="EMBL" id="UOX34137.1"/>
    </source>
</evidence>
<dbReference type="Proteomes" id="UP000830454">
    <property type="component" value="Chromosome"/>
</dbReference>
<reference evidence="2" key="1">
    <citation type="submission" date="2021-12" db="EMBL/GenBank/DDBJ databases">
        <authorList>
            <person name="Cha I.-T."/>
            <person name="Lee K.-E."/>
            <person name="Park S.-J."/>
        </authorList>
    </citation>
    <scope>NUCLEOTIDE SEQUENCE</scope>
    <source>
        <strain evidence="2">YSM-43</strain>
    </source>
</reference>
<proteinExistence type="predicted"/>
<evidence type="ECO:0000313" key="3">
    <source>
        <dbReference type="Proteomes" id="UP000830454"/>
    </source>
</evidence>
<dbReference type="Pfam" id="PF08818">
    <property type="entry name" value="DUF1801"/>
    <property type="match status" value="1"/>
</dbReference>
<name>A0ABY4HMR8_9FLAO</name>